<protein>
    <submittedName>
        <fullName evidence="1">Uncharacterized protein</fullName>
    </submittedName>
</protein>
<sequence length="34" mass="4132">MAHVLYSLFILIRLMTDMNIRKRRNWLIVDKAIS</sequence>
<dbReference type="AlphaFoldDB" id="A0A0A9D180"/>
<dbReference type="EMBL" id="GBRH01215571">
    <property type="protein sequence ID" value="JAD82324.1"/>
    <property type="molecule type" value="Transcribed_RNA"/>
</dbReference>
<evidence type="ECO:0000313" key="1">
    <source>
        <dbReference type="EMBL" id="JAD82324.1"/>
    </source>
</evidence>
<organism evidence="1">
    <name type="scientific">Arundo donax</name>
    <name type="common">Giant reed</name>
    <name type="synonym">Donax arundinaceus</name>
    <dbReference type="NCBI Taxonomy" id="35708"/>
    <lineage>
        <taxon>Eukaryota</taxon>
        <taxon>Viridiplantae</taxon>
        <taxon>Streptophyta</taxon>
        <taxon>Embryophyta</taxon>
        <taxon>Tracheophyta</taxon>
        <taxon>Spermatophyta</taxon>
        <taxon>Magnoliopsida</taxon>
        <taxon>Liliopsida</taxon>
        <taxon>Poales</taxon>
        <taxon>Poaceae</taxon>
        <taxon>PACMAD clade</taxon>
        <taxon>Arundinoideae</taxon>
        <taxon>Arundineae</taxon>
        <taxon>Arundo</taxon>
    </lineage>
</organism>
<reference evidence="1" key="2">
    <citation type="journal article" date="2015" name="Data Brief">
        <title>Shoot transcriptome of the giant reed, Arundo donax.</title>
        <authorList>
            <person name="Barrero R.A."/>
            <person name="Guerrero F.D."/>
            <person name="Moolhuijzen P."/>
            <person name="Goolsby J.A."/>
            <person name="Tidwell J."/>
            <person name="Bellgard S.E."/>
            <person name="Bellgard M.I."/>
        </authorList>
    </citation>
    <scope>NUCLEOTIDE SEQUENCE</scope>
    <source>
        <tissue evidence="1">Shoot tissue taken approximately 20 cm above the soil surface</tissue>
    </source>
</reference>
<proteinExistence type="predicted"/>
<name>A0A0A9D180_ARUDO</name>
<reference evidence="1" key="1">
    <citation type="submission" date="2014-09" db="EMBL/GenBank/DDBJ databases">
        <authorList>
            <person name="Magalhaes I.L.F."/>
            <person name="Oliveira U."/>
            <person name="Santos F.R."/>
            <person name="Vidigal T.H.D.A."/>
            <person name="Brescovit A.D."/>
            <person name="Santos A.J."/>
        </authorList>
    </citation>
    <scope>NUCLEOTIDE SEQUENCE</scope>
    <source>
        <tissue evidence="1">Shoot tissue taken approximately 20 cm above the soil surface</tissue>
    </source>
</reference>
<accession>A0A0A9D180</accession>